<dbReference type="InterPro" id="IPR036008">
    <property type="entry name" value="Aconitase_4Fe-4S_dom"/>
</dbReference>
<keyword evidence="2" id="KW-0408">Iron</keyword>
<dbReference type="InterPro" id="IPR006250">
    <property type="entry name" value="Aconitase_put"/>
</dbReference>
<dbReference type="GO" id="GO:0006099">
    <property type="term" value="P:tricarboxylic acid cycle"/>
    <property type="evidence" value="ECO:0007669"/>
    <property type="project" value="TreeGrafter"/>
</dbReference>
<dbReference type="InterPro" id="IPR018136">
    <property type="entry name" value="Aconitase_4Fe-4S_BS"/>
</dbReference>
<dbReference type="NCBIfam" id="NF001614">
    <property type="entry name" value="PRK00402.1"/>
    <property type="match status" value="1"/>
</dbReference>
<dbReference type="Proteomes" id="UP000768163">
    <property type="component" value="Unassembled WGS sequence"/>
</dbReference>
<feature type="domain" description="Aconitase A/isopropylmalate dehydratase small subunit swivel" evidence="5">
    <location>
        <begin position="526"/>
        <end position="580"/>
    </location>
</feature>
<dbReference type="Gene3D" id="3.20.19.10">
    <property type="entry name" value="Aconitase, domain 4"/>
    <property type="match status" value="1"/>
</dbReference>
<dbReference type="AlphaFoldDB" id="A0A8J7Z1P1"/>
<dbReference type="GO" id="GO:0005829">
    <property type="term" value="C:cytosol"/>
    <property type="evidence" value="ECO:0007669"/>
    <property type="project" value="TreeGrafter"/>
</dbReference>
<dbReference type="Gene3D" id="3.30.499.10">
    <property type="entry name" value="Aconitase, domain 3"/>
    <property type="match status" value="2"/>
</dbReference>
<evidence type="ECO:0000259" key="4">
    <source>
        <dbReference type="Pfam" id="PF00330"/>
    </source>
</evidence>
<protein>
    <submittedName>
        <fullName evidence="7">Aconitate hydratase</fullName>
        <ecNumber evidence="7">4.2.1.3</ecNumber>
    </submittedName>
</protein>
<reference evidence="7" key="1">
    <citation type="submission" date="2019-11" db="EMBL/GenBank/DDBJ databases">
        <title>Lipid analysis of CO2-rich subsurface aquifers suggests an autotrophy-based deep biosphere with lysolipids enriched in CPR bacteria.</title>
        <authorList>
            <person name="Probst A.J."/>
            <person name="Elling F.J."/>
            <person name="Castelle C.J."/>
            <person name="Zhu Q."/>
            <person name="Elvert M."/>
            <person name="Birarda G."/>
            <person name="Holman H.-Y."/>
            <person name="Lane K.R."/>
            <person name="Ladd B."/>
            <person name="Ryan M.C."/>
            <person name="Woyke T."/>
            <person name="Hinrichs K.-U."/>
            <person name="Banfield J.F."/>
        </authorList>
    </citation>
    <scope>NUCLEOTIDE SEQUENCE</scope>
    <source>
        <strain evidence="6">CG_2015-01_33_1645</strain>
        <strain evidence="7">CG_2015-04_33_537</strain>
    </source>
</reference>
<evidence type="ECO:0000256" key="1">
    <source>
        <dbReference type="ARBA" id="ARBA00022723"/>
    </source>
</evidence>
<dbReference type="InterPro" id="IPR015928">
    <property type="entry name" value="Aconitase/3IPM_dehydase_swvl"/>
</dbReference>
<sequence>MHPKTISEKILQAHLIDGKLEKGSETGIKIDQTLTQDATGTLTYLQFESIGIDRVRNELAVSYIDHNTLQDDFRNPDDHRFLRSIAERYGIYFSPPGNGICHQLHLERFAVPGKTLLGSDSHTPTAGGIGMLAIGAGGLDIAYAMAGEPFYLKIPEIVEVHLSGNLTDFVSAKDVILEILKKLTVKGGVGKILEYTGDGIKNLDVPDRATITNMGTETGATTSIFPSDGITKKFMDMQNRAADWKNLNADNDVYYDEKIELNLSEIEPMLALPYSPDNVKKVRDVQGIVVEQVVIGSCTNSSLRDLKTVAQLLKDKKVSKDVDLIIAPGSRSVVEALIESGEYSYFIKAGARVIENVCGPCIGMGYAPPSEGVSVRTINRNFLGRSGTKDARVYISGPETAAACAITGKISDPRDIFDEKILKCIKMPESFPVINNFINPLPPETAKNITIIRGPNIKPLPKFEPQTGKMHGEILIKAGDNISTDAIMPAGAKILPLRSNIQEISKYVFCTIDAQFYQRVTEKKGGFIVGGENYGQGSSREHAAIAPRYLGIKAVIVKSFARIHTANLINFGILPLMFENKSDYDGLEQGDIIEISAGTGELENNKVVMRNLSKNSEINLRHSLSMKDIEIITSGGKLNFIAKRLIPNELRTFN</sequence>
<evidence type="ECO:0000256" key="3">
    <source>
        <dbReference type="ARBA" id="ARBA00023014"/>
    </source>
</evidence>
<dbReference type="GO" id="GO:0003994">
    <property type="term" value="F:aconitate hydratase activity"/>
    <property type="evidence" value="ECO:0007669"/>
    <property type="project" value="UniProtKB-EC"/>
</dbReference>
<evidence type="ECO:0000313" key="6">
    <source>
        <dbReference type="EMBL" id="NCN65092.1"/>
    </source>
</evidence>
<proteinExistence type="predicted"/>
<evidence type="ECO:0000256" key="2">
    <source>
        <dbReference type="ARBA" id="ARBA00023004"/>
    </source>
</evidence>
<dbReference type="GO" id="GO:0051539">
    <property type="term" value="F:4 iron, 4 sulfur cluster binding"/>
    <property type="evidence" value="ECO:0007669"/>
    <property type="project" value="TreeGrafter"/>
</dbReference>
<feature type="domain" description="Aconitase/3-isopropylmalate dehydratase large subunit alpha/beta/alpha" evidence="4">
    <location>
        <begin position="8"/>
        <end position="408"/>
    </location>
</feature>
<comment type="caution">
    <text evidence="7">The sequence shown here is derived from an EMBL/GenBank/DDBJ whole genome shotgun (WGS) entry which is preliminary data.</text>
</comment>
<dbReference type="InterPro" id="IPR050926">
    <property type="entry name" value="Aconitase/IPM_isomerase"/>
</dbReference>
<evidence type="ECO:0000259" key="5">
    <source>
        <dbReference type="Pfam" id="PF00694"/>
    </source>
</evidence>
<evidence type="ECO:0000313" key="7">
    <source>
        <dbReference type="EMBL" id="NCS91378.1"/>
    </source>
</evidence>
<dbReference type="PRINTS" id="PR00415">
    <property type="entry name" value="ACONITASE"/>
</dbReference>
<dbReference type="InterPro" id="IPR001030">
    <property type="entry name" value="Acoase/IPM_deHydtase_lsu_aba"/>
</dbReference>
<dbReference type="Proteomes" id="UP000738826">
    <property type="component" value="Unassembled WGS sequence"/>
</dbReference>
<keyword evidence="7" id="KW-0456">Lyase</keyword>
<name>A0A8J7Z1P1_9ARCH</name>
<dbReference type="NCBIfam" id="TIGR01342">
    <property type="entry name" value="acon_putative"/>
    <property type="match status" value="1"/>
</dbReference>
<organism evidence="7 8">
    <name type="scientific">Candidatus Altarchaeum hamiconexum</name>
    <dbReference type="NCBI Taxonomy" id="1803513"/>
    <lineage>
        <taxon>Archaea</taxon>
        <taxon>Candidatus Altarchaeota</taxon>
        <taxon>Candidatus Altiarchaeia</taxon>
        <taxon>Candidatus Altarchaeales</taxon>
        <taxon>Candidatus Altarchaeaceae</taxon>
        <taxon>Candidatus Altarchaeum</taxon>
    </lineage>
</organism>
<gene>
    <name evidence="7" type="ORF">GW779_03015</name>
    <name evidence="6" type="ORF">GW910_03330</name>
</gene>
<keyword evidence="1" id="KW-0479">Metal-binding</keyword>
<dbReference type="PROSITE" id="PS00450">
    <property type="entry name" value="ACONITASE_1"/>
    <property type="match status" value="1"/>
</dbReference>
<dbReference type="PANTHER" id="PTHR43160:SF3">
    <property type="entry name" value="ACONITATE HYDRATASE, MITOCHONDRIAL"/>
    <property type="match status" value="1"/>
</dbReference>
<evidence type="ECO:0000313" key="8">
    <source>
        <dbReference type="Proteomes" id="UP000738826"/>
    </source>
</evidence>
<accession>A0A8J7Z1P1</accession>
<dbReference type="GO" id="GO:0046872">
    <property type="term" value="F:metal ion binding"/>
    <property type="evidence" value="ECO:0007669"/>
    <property type="project" value="UniProtKB-KW"/>
</dbReference>
<dbReference type="Pfam" id="PF00694">
    <property type="entry name" value="Aconitase_C"/>
    <property type="match status" value="1"/>
</dbReference>
<keyword evidence="3" id="KW-0411">Iron-sulfur</keyword>
<dbReference type="PANTHER" id="PTHR43160">
    <property type="entry name" value="ACONITATE HYDRATASE B"/>
    <property type="match status" value="1"/>
</dbReference>
<dbReference type="NCBIfam" id="NF005558">
    <property type="entry name" value="PRK07229.1"/>
    <property type="match status" value="1"/>
</dbReference>
<dbReference type="EMBL" id="JAACQH010000052">
    <property type="protein sequence ID" value="NCS91378.1"/>
    <property type="molecule type" value="Genomic_DNA"/>
</dbReference>
<dbReference type="Pfam" id="PF00330">
    <property type="entry name" value="Aconitase"/>
    <property type="match status" value="1"/>
</dbReference>
<dbReference type="SUPFAM" id="SSF52016">
    <property type="entry name" value="LeuD/IlvD-like"/>
    <property type="match status" value="1"/>
</dbReference>
<dbReference type="EC" id="4.2.1.3" evidence="7"/>
<dbReference type="InterPro" id="IPR015931">
    <property type="entry name" value="Acnase/IPM_dHydase_lsu_aba_1/3"/>
</dbReference>
<dbReference type="InterPro" id="IPR000573">
    <property type="entry name" value="AconitaseA/IPMdHydase_ssu_swvl"/>
</dbReference>
<dbReference type="EMBL" id="JAACVF010000084">
    <property type="protein sequence ID" value="NCN65092.1"/>
    <property type="molecule type" value="Genomic_DNA"/>
</dbReference>
<dbReference type="SUPFAM" id="SSF53732">
    <property type="entry name" value="Aconitase iron-sulfur domain"/>
    <property type="match status" value="1"/>
</dbReference>